<evidence type="ECO:0000313" key="1">
    <source>
        <dbReference type="EMBL" id="RFC62810.1"/>
    </source>
</evidence>
<keyword evidence="2" id="KW-1185">Reference proteome</keyword>
<accession>A0A371X0N8</accession>
<dbReference type="SUPFAM" id="SSF143744">
    <property type="entry name" value="GlcG-like"/>
    <property type="match status" value="1"/>
</dbReference>
<dbReference type="InterPro" id="IPR052517">
    <property type="entry name" value="GlcG_carb_metab_protein"/>
</dbReference>
<evidence type="ECO:0000313" key="2">
    <source>
        <dbReference type="Proteomes" id="UP000264310"/>
    </source>
</evidence>
<dbReference type="AlphaFoldDB" id="A0A371X0N8"/>
<dbReference type="Gene3D" id="3.30.450.150">
    <property type="entry name" value="Haem-degrading domain"/>
    <property type="match status" value="1"/>
</dbReference>
<reference evidence="1 2" key="1">
    <citation type="submission" date="2018-08" db="EMBL/GenBank/DDBJ databases">
        <title>Fulvimarina sp. 85, whole genome shotgun sequence.</title>
        <authorList>
            <person name="Tuo L."/>
        </authorList>
    </citation>
    <scope>NUCLEOTIDE SEQUENCE [LARGE SCALE GENOMIC DNA]</scope>
    <source>
        <strain evidence="1 2">85</strain>
    </source>
</reference>
<gene>
    <name evidence="1" type="ORF">DYI37_12645</name>
</gene>
<dbReference type="EMBL" id="QURL01000005">
    <property type="protein sequence ID" value="RFC62810.1"/>
    <property type="molecule type" value="Genomic_DNA"/>
</dbReference>
<dbReference type="RefSeq" id="WP_116683627.1">
    <property type="nucleotide sequence ID" value="NZ_QURL01000005.1"/>
</dbReference>
<name>A0A371X0N8_9HYPH</name>
<comment type="caution">
    <text evidence="1">The sequence shown here is derived from an EMBL/GenBank/DDBJ whole genome shotgun (WGS) entry which is preliminary data.</text>
</comment>
<proteinExistence type="predicted"/>
<dbReference type="PANTHER" id="PTHR34309">
    <property type="entry name" value="SLR1406 PROTEIN"/>
    <property type="match status" value="1"/>
</dbReference>
<dbReference type="PANTHER" id="PTHR34309:SF1">
    <property type="entry name" value="PROTEIN GLCG"/>
    <property type="match status" value="1"/>
</dbReference>
<dbReference type="OrthoDB" id="9815788at2"/>
<dbReference type="InterPro" id="IPR005624">
    <property type="entry name" value="PduO/GlcC-like"/>
</dbReference>
<dbReference type="Pfam" id="PF03928">
    <property type="entry name" value="HbpS-like"/>
    <property type="match status" value="1"/>
</dbReference>
<dbReference type="InterPro" id="IPR038084">
    <property type="entry name" value="PduO/GlcC-like_sf"/>
</dbReference>
<organism evidence="1 2">
    <name type="scientific">Fulvimarina endophytica</name>
    <dbReference type="NCBI Taxonomy" id="2293836"/>
    <lineage>
        <taxon>Bacteria</taxon>
        <taxon>Pseudomonadati</taxon>
        <taxon>Pseudomonadota</taxon>
        <taxon>Alphaproteobacteria</taxon>
        <taxon>Hyphomicrobiales</taxon>
        <taxon>Aurantimonadaceae</taxon>
        <taxon>Fulvimarina</taxon>
    </lineage>
</organism>
<sequence>MHTKQTKVLTHQGAMAMLAAGIEKADEIDQPQCIVVVDASGEVIAEVRMTGAKFLSRKSAYTKARTAASNRSPSANIPEKMIPAIEFATQLNVTRLPGGLPIAFDGDVIGGIGVGSGTGDQDLEVGRAALAAIGADAL</sequence>
<dbReference type="Proteomes" id="UP000264310">
    <property type="component" value="Unassembled WGS sequence"/>
</dbReference>
<protein>
    <submittedName>
        <fullName evidence="1">Heme-binding protein</fullName>
    </submittedName>
</protein>